<dbReference type="Pfam" id="PF01047">
    <property type="entry name" value="MarR"/>
    <property type="match status" value="1"/>
</dbReference>
<dbReference type="Gene3D" id="1.10.10.10">
    <property type="entry name" value="Winged helix-like DNA-binding domain superfamily/Winged helix DNA-binding domain"/>
    <property type="match status" value="1"/>
</dbReference>
<feature type="domain" description="HTH marR-type" evidence="1">
    <location>
        <begin position="1"/>
        <end position="117"/>
    </location>
</feature>
<reference evidence="2" key="1">
    <citation type="submission" date="2023-04" db="EMBL/GenBank/DDBJ databases">
        <title>Complete genome sequence of Temperatibacter marinus.</title>
        <authorList>
            <person name="Rong J.-C."/>
            <person name="Yi M.-L."/>
            <person name="Zhao Q."/>
        </authorList>
    </citation>
    <scope>NUCLEOTIDE SEQUENCE</scope>
    <source>
        <strain evidence="2">NBRC 110045</strain>
    </source>
</reference>
<dbReference type="InterPro" id="IPR036388">
    <property type="entry name" value="WH-like_DNA-bd_sf"/>
</dbReference>
<dbReference type="SMART" id="SM00347">
    <property type="entry name" value="HTH_MARR"/>
    <property type="match status" value="1"/>
</dbReference>
<dbReference type="GO" id="GO:0006950">
    <property type="term" value="P:response to stress"/>
    <property type="evidence" value="ECO:0007669"/>
    <property type="project" value="TreeGrafter"/>
</dbReference>
<sequence length="117" mass="13324">MTHKTSQQLLHMWHRAMIAGVRADEPDLTMRQICVILSVYLKPEEDHTVRGLAKELGVAKPVITRALDSLGQMGLLKRKRDERDKRNVLVQRTVKGSVYLSELSDRIFDAADDVDDI</sequence>
<protein>
    <submittedName>
        <fullName evidence="2">MarR family transcriptional regulator</fullName>
    </submittedName>
</protein>
<dbReference type="KEGG" id="tmk:QGN29_02900"/>
<evidence type="ECO:0000313" key="3">
    <source>
        <dbReference type="Proteomes" id="UP001268683"/>
    </source>
</evidence>
<dbReference type="PANTHER" id="PTHR33164">
    <property type="entry name" value="TRANSCRIPTIONAL REGULATOR, MARR FAMILY"/>
    <property type="match status" value="1"/>
</dbReference>
<dbReference type="PROSITE" id="PS50995">
    <property type="entry name" value="HTH_MARR_2"/>
    <property type="match status" value="1"/>
</dbReference>
<proteinExistence type="predicted"/>
<dbReference type="AlphaFoldDB" id="A0AA52ED86"/>
<evidence type="ECO:0000313" key="2">
    <source>
        <dbReference type="EMBL" id="WND03317.1"/>
    </source>
</evidence>
<dbReference type="InterPro" id="IPR036390">
    <property type="entry name" value="WH_DNA-bd_sf"/>
</dbReference>
<evidence type="ECO:0000259" key="1">
    <source>
        <dbReference type="PROSITE" id="PS50995"/>
    </source>
</evidence>
<keyword evidence="3" id="KW-1185">Reference proteome</keyword>
<dbReference type="Proteomes" id="UP001268683">
    <property type="component" value="Chromosome"/>
</dbReference>
<dbReference type="PANTHER" id="PTHR33164:SF89">
    <property type="entry name" value="MARR FAMILY REGULATORY PROTEIN"/>
    <property type="match status" value="1"/>
</dbReference>
<dbReference type="GO" id="GO:0003700">
    <property type="term" value="F:DNA-binding transcription factor activity"/>
    <property type="evidence" value="ECO:0007669"/>
    <property type="project" value="InterPro"/>
</dbReference>
<organism evidence="2 3">
    <name type="scientific">Temperatibacter marinus</name>
    <dbReference type="NCBI Taxonomy" id="1456591"/>
    <lineage>
        <taxon>Bacteria</taxon>
        <taxon>Pseudomonadati</taxon>
        <taxon>Pseudomonadota</taxon>
        <taxon>Alphaproteobacteria</taxon>
        <taxon>Kordiimonadales</taxon>
        <taxon>Temperatibacteraceae</taxon>
        <taxon>Temperatibacter</taxon>
    </lineage>
</organism>
<dbReference type="RefSeq" id="WP_310799170.1">
    <property type="nucleotide sequence ID" value="NZ_CP123872.1"/>
</dbReference>
<dbReference type="InterPro" id="IPR000835">
    <property type="entry name" value="HTH_MarR-typ"/>
</dbReference>
<dbReference type="EMBL" id="CP123872">
    <property type="protein sequence ID" value="WND03317.1"/>
    <property type="molecule type" value="Genomic_DNA"/>
</dbReference>
<name>A0AA52ED86_9PROT</name>
<gene>
    <name evidence="2" type="ORF">QGN29_02900</name>
</gene>
<accession>A0AA52ED86</accession>
<dbReference type="SUPFAM" id="SSF46785">
    <property type="entry name" value="Winged helix' DNA-binding domain"/>
    <property type="match status" value="1"/>
</dbReference>
<dbReference type="InterPro" id="IPR039422">
    <property type="entry name" value="MarR/SlyA-like"/>
</dbReference>